<dbReference type="Gene3D" id="3.20.20.370">
    <property type="entry name" value="Glycoside hydrolase/deacetylase"/>
    <property type="match status" value="1"/>
</dbReference>
<dbReference type="PANTHER" id="PTHR30292">
    <property type="entry name" value="UNCHARACTERIZED PROTEIN YBGL-RELATED"/>
    <property type="match status" value="1"/>
</dbReference>
<sequence>MKLNGDVGESFGHWKMGNDEALMPFLQMANIACGFHAADPDTIMHTLQLAKRYQVTVGAHPSYHDQIGFGRRSIPHSNEQITNLILYQVGALQALAHSQGMQVQYIKPHGALYNDMMNSAHTMQAVFAAAHNLNLPVMLLATAQQEQHLTLAKQYNISLIFEAFADRRYTVDGTLTNRGIDGALLTTTESILSQAKSIIQGKQVLTHSGEWLSIKADTLCVHGDSPHSIEVAKHIREVIEQEED</sequence>
<dbReference type="InterPro" id="IPR005501">
    <property type="entry name" value="LamB/YcsF/PxpA-like"/>
</dbReference>
<evidence type="ECO:0000313" key="2">
    <source>
        <dbReference type="EMBL" id="MCJ2375688.1"/>
    </source>
</evidence>
<dbReference type="InterPro" id="IPR011330">
    <property type="entry name" value="Glyco_hydro/deAcase_b/a-brl"/>
</dbReference>
<comment type="caution">
    <text evidence="2">The sequence shown here is derived from an EMBL/GenBank/DDBJ whole genome shotgun (WGS) entry which is preliminary data.</text>
</comment>
<keyword evidence="1" id="KW-0547">Nucleotide-binding</keyword>
<dbReference type="AlphaFoldDB" id="A0A9X2AXH0"/>
<evidence type="ECO:0000256" key="1">
    <source>
        <dbReference type="ARBA" id="ARBA00022741"/>
    </source>
</evidence>
<gene>
    <name evidence="2" type="ORF">LNL84_02470</name>
</gene>
<dbReference type="CDD" id="cd10787">
    <property type="entry name" value="LamB_YcsF_like"/>
    <property type="match status" value="1"/>
</dbReference>
<dbReference type="PANTHER" id="PTHR30292:SF0">
    <property type="entry name" value="5-OXOPROLINASE SUBUNIT A"/>
    <property type="match status" value="1"/>
</dbReference>
<evidence type="ECO:0000313" key="3">
    <source>
        <dbReference type="Proteomes" id="UP001139488"/>
    </source>
</evidence>
<dbReference type="Proteomes" id="UP001139488">
    <property type="component" value="Unassembled WGS sequence"/>
</dbReference>
<dbReference type="NCBIfam" id="NF003816">
    <property type="entry name" value="PRK05406.1-5"/>
    <property type="match status" value="1"/>
</dbReference>
<keyword evidence="3" id="KW-1185">Reference proteome</keyword>
<reference evidence="2" key="1">
    <citation type="submission" date="2021-11" db="EMBL/GenBank/DDBJ databases">
        <title>Vibrio ZSDE26 sp. nov. and Vibrio ZSDZ34 sp. nov., isolated from coastal seawater in Qingdao.</title>
        <authorList>
            <person name="Zhang P."/>
        </authorList>
    </citation>
    <scope>NUCLEOTIDE SEQUENCE</scope>
    <source>
        <strain evidence="2">ZSDZ34</strain>
    </source>
</reference>
<dbReference type="GO" id="GO:0005975">
    <property type="term" value="P:carbohydrate metabolic process"/>
    <property type="evidence" value="ECO:0007669"/>
    <property type="project" value="InterPro"/>
</dbReference>
<name>A0A9X2AXH0_9VIBR</name>
<accession>A0A9X2AXH0</accession>
<organism evidence="2 3">
    <name type="scientific">Vibrio gelatinilyticus</name>
    <dbReference type="NCBI Taxonomy" id="2893468"/>
    <lineage>
        <taxon>Bacteria</taxon>
        <taxon>Pseudomonadati</taxon>
        <taxon>Pseudomonadota</taxon>
        <taxon>Gammaproteobacteria</taxon>
        <taxon>Vibrionales</taxon>
        <taxon>Vibrionaceae</taxon>
        <taxon>Vibrio</taxon>
    </lineage>
</organism>
<proteinExistence type="predicted"/>
<dbReference type="RefSeq" id="WP_244354971.1">
    <property type="nucleotide sequence ID" value="NZ_JAJNNZ010000002.1"/>
</dbReference>
<dbReference type="GO" id="GO:0005524">
    <property type="term" value="F:ATP binding"/>
    <property type="evidence" value="ECO:0007669"/>
    <property type="project" value="UniProtKB-KW"/>
</dbReference>
<dbReference type="Pfam" id="PF03746">
    <property type="entry name" value="LamB_YcsF"/>
    <property type="match status" value="1"/>
</dbReference>
<dbReference type="EMBL" id="JAJNNZ010000002">
    <property type="protein sequence ID" value="MCJ2375688.1"/>
    <property type="molecule type" value="Genomic_DNA"/>
</dbReference>
<dbReference type="NCBIfam" id="NF003814">
    <property type="entry name" value="PRK05406.1-3"/>
    <property type="match status" value="1"/>
</dbReference>
<dbReference type="SUPFAM" id="SSF88713">
    <property type="entry name" value="Glycoside hydrolase/deacetylase"/>
    <property type="match status" value="1"/>
</dbReference>
<protein>
    <submittedName>
        <fullName evidence="2">LamB/YcsF family protein</fullName>
    </submittedName>
</protein>